<gene>
    <name evidence="2" type="ORF">EV102420_08_03380</name>
</gene>
<dbReference type="RefSeq" id="WP_042390516.1">
    <property type="nucleotide sequence ID" value="NZ_BBMZ01000008.1"/>
</dbReference>
<dbReference type="Proteomes" id="UP000029462">
    <property type="component" value="Unassembled WGS sequence"/>
</dbReference>
<dbReference type="EMBL" id="BBMZ01000008">
    <property type="protein sequence ID" value="GAL57875.1"/>
    <property type="molecule type" value="Genomic_DNA"/>
</dbReference>
<accession>A0A090UZ22</accession>
<name>A0A090UZ22_PSEVU</name>
<dbReference type="Pfam" id="PF19835">
    <property type="entry name" value="SegE_GIY-YIG"/>
    <property type="match status" value="1"/>
</dbReference>
<evidence type="ECO:0000313" key="3">
    <source>
        <dbReference type="Proteomes" id="UP000029462"/>
    </source>
</evidence>
<dbReference type="AlphaFoldDB" id="A0A090UZ22"/>
<evidence type="ECO:0000313" key="2">
    <source>
        <dbReference type="EMBL" id="GAL57875.1"/>
    </source>
</evidence>
<dbReference type="STRING" id="1115515.EV102420_08_03380"/>
<reference evidence="2 3" key="1">
    <citation type="submission" date="2014-09" db="EMBL/GenBank/DDBJ databases">
        <title>Whole genome shotgun sequence of Escherichia vulneris NBRC 102420.</title>
        <authorList>
            <person name="Yoshida Y."/>
            <person name="Hosoyama A."/>
            <person name="Tsuchikane K."/>
            <person name="Ohji S."/>
            <person name="Ichikawa N."/>
            <person name="Kimura A."/>
            <person name="Yamazoe A."/>
            <person name="Ezaki T."/>
            <person name="Fujita N."/>
        </authorList>
    </citation>
    <scope>NUCLEOTIDE SEQUENCE [LARGE SCALE GENOMIC DNA]</scope>
    <source>
        <strain evidence="2 3">NBRC 102420</strain>
    </source>
</reference>
<dbReference type="eggNOG" id="ENOG503476K">
    <property type="taxonomic scope" value="Bacteria"/>
</dbReference>
<evidence type="ECO:0000259" key="1">
    <source>
        <dbReference type="Pfam" id="PF19835"/>
    </source>
</evidence>
<dbReference type="OrthoDB" id="6606391at2"/>
<protein>
    <recommendedName>
        <fullName evidence="1">Putative endonuclease SegE-like GIY-YIG domain-containing protein</fullName>
    </recommendedName>
</protein>
<dbReference type="InterPro" id="IPR045566">
    <property type="entry name" value="SegE-like_GIY-YIG"/>
</dbReference>
<keyword evidence="3" id="KW-1185">Reference proteome</keyword>
<sequence length="146" mass="16716">MRITKDWEMYNPEQWELTDVDSGNYASFVYIIRFEDGRFYIGMKNVYKRLRDAKKLLSTTQSSDWKKYTGSSTKVNKLIDAGYDYEKSILWCFKTANEAAIVEAALICMFGLLPDNLNKAVMCKARLPLNGAALYGVIQTLIGELQ</sequence>
<feature type="domain" description="Putative endonuclease SegE-like GIY-YIG" evidence="1">
    <location>
        <begin position="16"/>
        <end position="116"/>
    </location>
</feature>
<organism evidence="2 3">
    <name type="scientific">Pseudescherichia vulneris NBRC 102420</name>
    <dbReference type="NCBI Taxonomy" id="1115515"/>
    <lineage>
        <taxon>Bacteria</taxon>
        <taxon>Pseudomonadati</taxon>
        <taxon>Pseudomonadota</taxon>
        <taxon>Gammaproteobacteria</taxon>
        <taxon>Enterobacterales</taxon>
        <taxon>Enterobacteriaceae</taxon>
        <taxon>Pseudescherichia</taxon>
    </lineage>
</organism>
<comment type="caution">
    <text evidence="2">The sequence shown here is derived from an EMBL/GenBank/DDBJ whole genome shotgun (WGS) entry which is preliminary data.</text>
</comment>
<proteinExistence type="predicted"/>